<dbReference type="GO" id="GO:0006419">
    <property type="term" value="P:alanyl-tRNA aminoacylation"/>
    <property type="evidence" value="ECO:0007669"/>
    <property type="project" value="UniProtKB-UniRule"/>
</dbReference>
<evidence type="ECO:0000256" key="5">
    <source>
        <dbReference type="ARBA" id="ARBA00022741"/>
    </source>
</evidence>
<dbReference type="Gene3D" id="3.30.930.10">
    <property type="entry name" value="Bira Bifunctional Protein, Domain 2"/>
    <property type="match status" value="1"/>
</dbReference>
<evidence type="ECO:0000313" key="13">
    <source>
        <dbReference type="EMBL" id="RKR83847.1"/>
    </source>
</evidence>
<dbReference type="Pfam" id="PF02272">
    <property type="entry name" value="DHHA1"/>
    <property type="match status" value="1"/>
</dbReference>
<dbReference type="Pfam" id="PF01411">
    <property type="entry name" value="tRNA-synt_2c"/>
    <property type="match status" value="1"/>
</dbReference>
<dbReference type="InterPro" id="IPR018162">
    <property type="entry name" value="Ala-tRNA-ligase_IIc_anticod-bd"/>
</dbReference>
<evidence type="ECO:0000259" key="12">
    <source>
        <dbReference type="PROSITE" id="PS50860"/>
    </source>
</evidence>
<feature type="domain" description="Alanyl-transfer RNA synthetases family profile" evidence="12">
    <location>
        <begin position="1"/>
        <end position="768"/>
    </location>
</feature>
<dbReference type="PANTHER" id="PTHR11777">
    <property type="entry name" value="ALANYL-TRNA SYNTHETASE"/>
    <property type="match status" value="1"/>
</dbReference>
<keyword evidence="10 11" id="KW-0030">Aminoacyl-tRNA synthetase</keyword>
<dbReference type="Pfam" id="PF07973">
    <property type="entry name" value="tRNA_SAD"/>
    <property type="match status" value="1"/>
</dbReference>
<dbReference type="InterPro" id="IPR003156">
    <property type="entry name" value="DHHA1_dom"/>
</dbReference>
<name>A0A495J4G1_9SPHI</name>
<evidence type="ECO:0000256" key="7">
    <source>
        <dbReference type="ARBA" id="ARBA00022840"/>
    </source>
</evidence>
<dbReference type="GO" id="GO:0005737">
    <property type="term" value="C:cytoplasm"/>
    <property type="evidence" value="ECO:0007669"/>
    <property type="project" value="UniProtKB-SubCell"/>
</dbReference>
<keyword evidence="11" id="KW-0963">Cytoplasm</keyword>
<comment type="similarity">
    <text evidence="1 11">Belongs to the class-II aminoacyl-tRNA synthetase family.</text>
</comment>
<keyword evidence="5 11" id="KW-0547">Nucleotide-binding</keyword>
<dbReference type="GO" id="GO:0005524">
    <property type="term" value="F:ATP binding"/>
    <property type="evidence" value="ECO:0007669"/>
    <property type="project" value="UniProtKB-UniRule"/>
</dbReference>
<dbReference type="Gene3D" id="3.30.54.20">
    <property type="match status" value="1"/>
</dbReference>
<dbReference type="GO" id="GO:0004813">
    <property type="term" value="F:alanine-tRNA ligase activity"/>
    <property type="evidence" value="ECO:0007669"/>
    <property type="project" value="UniProtKB-UniRule"/>
</dbReference>
<dbReference type="FunFam" id="3.30.980.10:FF:000004">
    <property type="entry name" value="Alanine--tRNA ligase, cytoplasmic"/>
    <property type="match status" value="1"/>
</dbReference>
<dbReference type="FunFam" id="3.30.930.10:FF:000011">
    <property type="entry name" value="Alanine--tRNA ligase, cytoplasmic"/>
    <property type="match status" value="1"/>
</dbReference>
<evidence type="ECO:0000256" key="9">
    <source>
        <dbReference type="ARBA" id="ARBA00022917"/>
    </source>
</evidence>
<dbReference type="EC" id="6.1.1.7" evidence="11"/>
<dbReference type="SMART" id="SM00863">
    <property type="entry name" value="tRNA_SAD"/>
    <property type="match status" value="1"/>
</dbReference>
<dbReference type="GO" id="GO:0000049">
    <property type="term" value="F:tRNA binding"/>
    <property type="evidence" value="ECO:0007669"/>
    <property type="project" value="UniProtKB-KW"/>
</dbReference>
<gene>
    <name evidence="11" type="primary">alaS</name>
    <name evidence="13" type="ORF">BDD43_4062</name>
</gene>
<dbReference type="SUPFAM" id="SSF101353">
    <property type="entry name" value="Putative anticodon-binding domain of alanyl-tRNA synthetase (AlaRS)"/>
    <property type="match status" value="1"/>
</dbReference>
<dbReference type="InterPro" id="IPR018165">
    <property type="entry name" value="Ala-tRNA-synth_IIc_core"/>
</dbReference>
<dbReference type="PRINTS" id="PR00980">
    <property type="entry name" value="TRNASYNTHALA"/>
</dbReference>
<dbReference type="CDD" id="cd00673">
    <property type="entry name" value="AlaRS_core"/>
    <property type="match status" value="1"/>
</dbReference>
<dbReference type="Gene3D" id="2.40.30.130">
    <property type="match status" value="1"/>
</dbReference>
<dbReference type="SUPFAM" id="SSF55186">
    <property type="entry name" value="ThrRS/AlaRS common domain"/>
    <property type="match status" value="1"/>
</dbReference>
<evidence type="ECO:0000256" key="2">
    <source>
        <dbReference type="ARBA" id="ARBA00022555"/>
    </source>
</evidence>
<dbReference type="Gene3D" id="3.30.980.10">
    <property type="entry name" value="Threonyl-trna Synthetase, Chain A, domain 2"/>
    <property type="match status" value="1"/>
</dbReference>
<dbReference type="PROSITE" id="PS50860">
    <property type="entry name" value="AA_TRNA_LIGASE_II_ALA"/>
    <property type="match status" value="1"/>
</dbReference>
<dbReference type="InterPro" id="IPR002318">
    <property type="entry name" value="Ala-tRNA-lgiase_IIc"/>
</dbReference>
<evidence type="ECO:0000256" key="10">
    <source>
        <dbReference type="ARBA" id="ARBA00023146"/>
    </source>
</evidence>
<dbReference type="GO" id="GO:0008270">
    <property type="term" value="F:zinc ion binding"/>
    <property type="evidence" value="ECO:0007669"/>
    <property type="project" value="UniProtKB-UniRule"/>
</dbReference>
<dbReference type="InterPro" id="IPR018164">
    <property type="entry name" value="Ala-tRNA-synth_IIc_N"/>
</dbReference>
<keyword evidence="4 11" id="KW-0479">Metal-binding</keyword>
<dbReference type="PANTHER" id="PTHR11777:SF9">
    <property type="entry name" value="ALANINE--TRNA LIGASE, CYTOPLASMIC"/>
    <property type="match status" value="1"/>
</dbReference>
<dbReference type="InterPro" id="IPR050058">
    <property type="entry name" value="Ala-tRNA_ligase"/>
</dbReference>
<evidence type="ECO:0000256" key="4">
    <source>
        <dbReference type="ARBA" id="ARBA00022723"/>
    </source>
</evidence>
<comment type="subcellular location">
    <subcellularLocation>
        <location evidence="11">Cytoplasm</location>
    </subcellularLocation>
</comment>
<keyword evidence="8 11" id="KW-0694">RNA-binding</keyword>
<keyword evidence="3 11" id="KW-0436">Ligase</keyword>
<evidence type="ECO:0000256" key="8">
    <source>
        <dbReference type="ARBA" id="ARBA00022884"/>
    </source>
</evidence>
<dbReference type="InterPro" id="IPR023033">
    <property type="entry name" value="Ala_tRNA_ligase_euk/bac"/>
</dbReference>
<sequence length="934" mass="104687">MTAQEIRQAFLDFFASKGHQIVPSAPIVVKNDPALMFTNAGMNQFKGVFLGEEPIKFPRVVDTQRCLRVSGKHDDLEEVGIDTYHHTMFEMLGNWSFGDYFKKEAIAWSWELLTEIYKIEKDRLYVTVFEGDEKEGLPKDQEAIDLWLQYVNEDHIVLGNKKDNFWEMGETGPCGPCSEIHYDGRSLQQRLELPGRDLVNQDNPDVIEIWNNVFMQFNRVFGGEKGGLSEYIAVIEENKNNLGLNFDIKKWKSDNLFLYSKLIDLPAKHIDTGMGFERLVRVMQGKASNYDTDIFQPLIQFISEKSGIKYEKVSDNSGADKMEAISMRVMADHIRAISFAIIDGQLPSNNKAGYVIRRILRRAVRYSYQFLGIKEPFLNKLVLILAEQFKGVFNELWEQREFVKKVVLEEELAFLRTLEKGILRFDIIMTRGAVIPSNAELTKEINAYRDRKILHGFVAFELFDTFGFPIDLTELMAKDFDFTVDIAGYEAALQQQKNRSRAATAIDTGDWIVLKDDETVEFVGYNETETIAHVVKYRKVKAKGVEQYQLVLDKTPFYAESGGQVGDTGELVFPDGEIVAVTDTKKENGLIVHFVDKLPQDIDDALTAIVDLAKRKATNNNHSATHLLHAALKQVLGTHVNQKGSLVNGEYLRFDFSHFSKVTDNEIAQIEAIVNEKIRENINVDIKELPKEEAIALGANALFGEKYGDTVRVVTIDAKFSIELCGGTHVQSTGQIGYFKIITESAVAAGVRRIEAITGLAAEKYIGNQNKLIQDIKELLKNPKDIAKSIKDLMDENSKLKKELEKSILEKASGLKQGLAAQVQNINGVNFIAQKVDLPNADAIKNLAYSLKDIVPNLYLVLVAEIDGKPNITVMIEESLVKEKGLNAGSIIRELAKEIQGGGGGQPFYATAGGKDVSGLPKVLEKAKAFIPAG</sequence>
<proteinExistence type="inferred from homology"/>
<dbReference type="FunFam" id="3.30.54.20:FF:000001">
    <property type="entry name" value="Alanine--tRNA ligase"/>
    <property type="match status" value="1"/>
</dbReference>
<feature type="binding site" evidence="11">
    <location>
        <position position="725"/>
    </location>
    <ligand>
        <name>Zn(2+)</name>
        <dbReference type="ChEBI" id="CHEBI:29105"/>
    </ligand>
</feature>
<dbReference type="OrthoDB" id="9803884at2"/>
<comment type="function">
    <text evidence="11">Catalyzes the attachment of alanine to tRNA(Ala) in a two-step reaction: alanine is first activated by ATP to form Ala-AMP and then transferred to the acceptor end of tRNA(Ala). Also edits incorrectly charged Ser-tRNA(Ala) and Gly-tRNA(Ala) via its editing domain.</text>
</comment>
<comment type="cofactor">
    <cofactor evidence="11">
        <name>Zn(2+)</name>
        <dbReference type="ChEBI" id="CHEBI:29105"/>
    </cofactor>
    <text evidence="11">Binds 1 zinc ion per subunit.</text>
</comment>
<dbReference type="SUPFAM" id="SSF50447">
    <property type="entry name" value="Translation proteins"/>
    <property type="match status" value="1"/>
</dbReference>
<dbReference type="GO" id="GO:0002161">
    <property type="term" value="F:aminoacyl-tRNA deacylase activity"/>
    <property type="evidence" value="ECO:0007669"/>
    <property type="project" value="TreeGrafter"/>
</dbReference>
<dbReference type="Proteomes" id="UP000268007">
    <property type="component" value="Unassembled WGS sequence"/>
</dbReference>
<dbReference type="FunFam" id="3.10.310.40:FF:000001">
    <property type="entry name" value="Alanine--tRNA ligase"/>
    <property type="match status" value="1"/>
</dbReference>
<keyword evidence="9 11" id="KW-0648">Protein biosynthesis</keyword>
<evidence type="ECO:0000256" key="3">
    <source>
        <dbReference type="ARBA" id="ARBA00022598"/>
    </source>
</evidence>
<comment type="catalytic activity">
    <reaction evidence="11">
        <text>tRNA(Ala) + L-alanine + ATP = L-alanyl-tRNA(Ala) + AMP + diphosphate</text>
        <dbReference type="Rhea" id="RHEA:12540"/>
        <dbReference type="Rhea" id="RHEA-COMP:9657"/>
        <dbReference type="Rhea" id="RHEA-COMP:9923"/>
        <dbReference type="ChEBI" id="CHEBI:30616"/>
        <dbReference type="ChEBI" id="CHEBI:33019"/>
        <dbReference type="ChEBI" id="CHEBI:57972"/>
        <dbReference type="ChEBI" id="CHEBI:78442"/>
        <dbReference type="ChEBI" id="CHEBI:78497"/>
        <dbReference type="ChEBI" id="CHEBI:456215"/>
        <dbReference type="EC" id="6.1.1.7"/>
    </reaction>
</comment>
<dbReference type="SUPFAM" id="SSF55681">
    <property type="entry name" value="Class II aaRS and biotin synthetases"/>
    <property type="match status" value="1"/>
</dbReference>
<dbReference type="AlphaFoldDB" id="A0A495J4G1"/>
<dbReference type="InterPro" id="IPR012947">
    <property type="entry name" value="tRNA_SAD"/>
</dbReference>
<dbReference type="InterPro" id="IPR018163">
    <property type="entry name" value="Thr/Ala-tRNA-synth_IIc_edit"/>
</dbReference>
<keyword evidence="6 11" id="KW-0862">Zinc</keyword>
<dbReference type="HAMAP" id="MF_00036_B">
    <property type="entry name" value="Ala_tRNA_synth_B"/>
    <property type="match status" value="1"/>
</dbReference>
<evidence type="ECO:0000313" key="14">
    <source>
        <dbReference type="Proteomes" id="UP000268007"/>
    </source>
</evidence>
<evidence type="ECO:0000256" key="11">
    <source>
        <dbReference type="HAMAP-Rule" id="MF_00036"/>
    </source>
</evidence>
<feature type="binding site" evidence="11">
    <location>
        <position position="622"/>
    </location>
    <ligand>
        <name>Zn(2+)</name>
        <dbReference type="ChEBI" id="CHEBI:29105"/>
    </ligand>
</feature>
<comment type="caution">
    <text evidence="13">The sequence shown here is derived from an EMBL/GenBank/DDBJ whole genome shotgun (WGS) entry which is preliminary data.</text>
</comment>
<protein>
    <recommendedName>
        <fullName evidence="11">Alanine--tRNA ligase</fullName>
        <ecNumber evidence="11">6.1.1.7</ecNumber>
    </recommendedName>
    <alternativeName>
        <fullName evidence="11">Alanyl-tRNA synthetase</fullName>
        <shortName evidence="11">AlaRS</shortName>
    </alternativeName>
</protein>
<dbReference type="EMBL" id="RBKU01000001">
    <property type="protein sequence ID" value="RKR83847.1"/>
    <property type="molecule type" value="Genomic_DNA"/>
</dbReference>
<organism evidence="13 14">
    <name type="scientific">Mucilaginibacter gracilis</name>
    <dbReference type="NCBI Taxonomy" id="423350"/>
    <lineage>
        <taxon>Bacteria</taxon>
        <taxon>Pseudomonadati</taxon>
        <taxon>Bacteroidota</taxon>
        <taxon>Sphingobacteriia</taxon>
        <taxon>Sphingobacteriales</taxon>
        <taxon>Sphingobacteriaceae</taxon>
        <taxon>Mucilaginibacter</taxon>
    </lineage>
</organism>
<dbReference type="InterPro" id="IPR009000">
    <property type="entry name" value="Transl_B-barrel_sf"/>
</dbReference>
<dbReference type="RefSeq" id="WP_121199300.1">
    <property type="nucleotide sequence ID" value="NZ_RBKU01000001.1"/>
</dbReference>
<keyword evidence="7 11" id="KW-0067">ATP-binding</keyword>
<reference evidence="13 14" key="1">
    <citation type="submission" date="2018-10" db="EMBL/GenBank/DDBJ databases">
        <title>Genomic Encyclopedia of Archaeal and Bacterial Type Strains, Phase II (KMG-II): from individual species to whole genera.</title>
        <authorList>
            <person name="Goeker M."/>
        </authorList>
    </citation>
    <scope>NUCLEOTIDE SEQUENCE [LARGE SCALE GENOMIC DNA]</scope>
    <source>
        <strain evidence="13 14">DSM 18602</strain>
    </source>
</reference>
<comment type="domain">
    <text evidence="11">Consists of three domains; the N-terminal catalytic domain, the editing domain and the C-terminal C-Ala domain. The editing domain removes incorrectly charged amino acids, while the C-Ala domain, along with tRNA(Ala), serves as a bridge to cooperatively bring together the editing and aminoacylation centers thus stimulating deacylation of misacylated tRNAs.</text>
</comment>
<dbReference type="InterPro" id="IPR045864">
    <property type="entry name" value="aa-tRNA-synth_II/BPL/LPL"/>
</dbReference>
<evidence type="ECO:0000256" key="1">
    <source>
        <dbReference type="ARBA" id="ARBA00008226"/>
    </source>
</evidence>
<keyword evidence="2 11" id="KW-0820">tRNA-binding</keyword>
<accession>A0A495J4G1</accession>
<feature type="binding site" evidence="11">
    <location>
        <position position="626"/>
    </location>
    <ligand>
        <name>Zn(2+)</name>
        <dbReference type="ChEBI" id="CHEBI:29105"/>
    </ligand>
</feature>
<feature type="binding site" evidence="11">
    <location>
        <position position="729"/>
    </location>
    <ligand>
        <name>Zn(2+)</name>
        <dbReference type="ChEBI" id="CHEBI:29105"/>
    </ligand>
</feature>
<keyword evidence="14" id="KW-1185">Reference proteome</keyword>
<dbReference type="NCBIfam" id="TIGR00344">
    <property type="entry name" value="alaS"/>
    <property type="match status" value="1"/>
</dbReference>
<dbReference type="Gene3D" id="3.10.310.40">
    <property type="match status" value="1"/>
</dbReference>
<evidence type="ECO:0000256" key="6">
    <source>
        <dbReference type="ARBA" id="ARBA00022833"/>
    </source>
</evidence>